<evidence type="ECO:0000313" key="1">
    <source>
        <dbReference type="EMBL" id="GAB1580231.1"/>
    </source>
</evidence>
<dbReference type="Proteomes" id="UP001628091">
    <property type="component" value="Unassembled WGS sequence"/>
</dbReference>
<keyword evidence="2" id="KW-1185">Reference proteome</keyword>
<comment type="caution">
    <text evidence="1">The sequence shown here is derived from an EMBL/GenBank/DDBJ whole genome shotgun (WGS) entry which is preliminary data.</text>
</comment>
<sequence length="59" mass="6486">MAVTATVTSFARAGVAIAVAARSASMVERMKISLLAYRSVIVLMQIRVENRFALFLDMH</sequence>
<accession>A0ABQ0GU77</accession>
<name>A0ABQ0GU77_9HYPH</name>
<proteinExistence type="predicted"/>
<organism evidence="1 2">
    <name type="scientific">Phyllobacterium phragmitis</name>
    <dbReference type="NCBI Taxonomy" id="2670329"/>
    <lineage>
        <taxon>Bacteria</taxon>
        <taxon>Pseudomonadati</taxon>
        <taxon>Pseudomonadota</taxon>
        <taxon>Alphaproteobacteria</taxon>
        <taxon>Hyphomicrobiales</taxon>
        <taxon>Phyllobacteriaceae</taxon>
        <taxon>Phyllobacterium</taxon>
    </lineage>
</organism>
<dbReference type="EMBL" id="BAAFZP010000001">
    <property type="protein sequence ID" value="GAB1580231.1"/>
    <property type="molecule type" value="Genomic_DNA"/>
</dbReference>
<protein>
    <submittedName>
        <fullName evidence="1">Uncharacterized protein</fullName>
    </submittedName>
</protein>
<reference evidence="1 2" key="1">
    <citation type="submission" date="2024-10" db="EMBL/GenBank/DDBJ databases">
        <title>Isolation, draft genome sequencing and identification of Phyllobacterium sp. NSA23, isolated from leaf soil.</title>
        <authorList>
            <person name="Akita H."/>
        </authorList>
    </citation>
    <scope>NUCLEOTIDE SEQUENCE [LARGE SCALE GENOMIC DNA]</scope>
    <source>
        <strain evidence="1 2">NSA23</strain>
    </source>
</reference>
<evidence type="ECO:0000313" key="2">
    <source>
        <dbReference type="Proteomes" id="UP001628091"/>
    </source>
</evidence>
<gene>
    <name evidence="1" type="ORF">PPNSA23_01740</name>
</gene>